<evidence type="ECO:0000256" key="8">
    <source>
        <dbReference type="ARBA" id="ARBA00022989"/>
    </source>
</evidence>
<keyword evidence="9 10" id="KW-0472">Membrane</keyword>
<organism evidence="12 14">
    <name type="scientific">Legionella moravica</name>
    <dbReference type="NCBI Taxonomy" id="39962"/>
    <lineage>
        <taxon>Bacteria</taxon>
        <taxon>Pseudomonadati</taxon>
        <taxon>Pseudomonadota</taxon>
        <taxon>Gammaproteobacteria</taxon>
        <taxon>Legionellales</taxon>
        <taxon>Legionellaceae</taxon>
        <taxon>Legionella</taxon>
    </lineage>
</organism>
<reference evidence="11 13" key="1">
    <citation type="submission" date="2015-11" db="EMBL/GenBank/DDBJ databases">
        <title>Genomic analysis of 38 Legionella species identifies large and diverse effector repertoires.</title>
        <authorList>
            <person name="Burstein D."/>
            <person name="Amaro F."/>
            <person name="Zusman T."/>
            <person name="Lifshitz Z."/>
            <person name="Cohen O."/>
            <person name="Gilbert J.A."/>
            <person name="Pupko T."/>
            <person name="Shuman H.A."/>
            <person name="Segal G."/>
        </authorList>
    </citation>
    <scope>NUCLEOTIDE SEQUENCE [LARGE SCALE GENOMIC DNA]</scope>
    <source>
        <strain evidence="11 13">ATCC 43877</strain>
    </source>
</reference>
<evidence type="ECO:0000313" key="14">
    <source>
        <dbReference type="Proteomes" id="UP000254040"/>
    </source>
</evidence>
<evidence type="ECO:0000256" key="2">
    <source>
        <dbReference type="ARBA" id="ARBA00004651"/>
    </source>
</evidence>
<dbReference type="EMBL" id="LNYN01000034">
    <property type="protein sequence ID" value="KTD31856.1"/>
    <property type="molecule type" value="Genomic_DNA"/>
</dbReference>
<comment type="function">
    <text evidence="1">Required for nicotinamide riboside transport across the inner membrane.</text>
</comment>
<keyword evidence="6" id="KW-1003">Cell membrane</keyword>
<keyword evidence="5" id="KW-0813">Transport</keyword>
<dbReference type="PANTHER" id="PTHR36122:SF2">
    <property type="entry name" value="NICOTINAMIDE RIBOSIDE TRANSPORTER PNUC"/>
    <property type="match status" value="1"/>
</dbReference>
<comment type="similarity">
    <text evidence="3">Belongs to the nicotinamide ribonucleoside (NR) uptake permease (TC 4.B.1) family.</text>
</comment>
<comment type="subcellular location">
    <subcellularLocation>
        <location evidence="2">Cell membrane</location>
        <topology evidence="2">Multi-pass membrane protein</topology>
    </subcellularLocation>
</comment>
<dbReference type="PANTHER" id="PTHR36122">
    <property type="entry name" value="NICOTINAMIDE RIBOSIDE TRANSPORTER PNUC"/>
    <property type="match status" value="1"/>
</dbReference>
<proteinExistence type="inferred from homology"/>
<accession>A0A378JYW7</accession>
<feature type="transmembrane region" description="Helical" evidence="10">
    <location>
        <begin position="89"/>
        <end position="107"/>
    </location>
</feature>
<evidence type="ECO:0000256" key="10">
    <source>
        <dbReference type="SAM" id="Phobius"/>
    </source>
</evidence>
<dbReference type="Proteomes" id="UP000054985">
    <property type="component" value="Unassembled WGS sequence"/>
</dbReference>
<dbReference type="InterPro" id="IPR006419">
    <property type="entry name" value="NMN_transpt_PnuC"/>
</dbReference>
<keyword evidence="13" id="KW-1185">Reference proteome</keyword>
<evidence type="ECO:0000256" key="1">
    <source>
        <dbReference type="ARBA" id="ARBA00002672"/>
    </source>
</evidence>
<name>A0A378JYW7_9GAMM</name>
<dbReference type="Proteomes" id="UP000254040">
    <property type="component" value="Unassembled WGS sequence"/>
</dbReference>
<dbReference type="NCBIfam" id="TIGR01528">
    <property type="entry name" value="NMN_trans_PnuC"/>
    <property type="match status" value="1"/>
</dbReference>
<keyword evidence="8 10" id="KW-1133">Transmembrane helix</keyword>
<dbReference type="AlphaFoldDB" id="A0A378JYW7"/>
<keyword evidence="7 10" id="KW-0812">Transmembrane</keyword>
<sequence>MLFDLVGALTSLLSTYFFIRLNNKAWPIGILATILNGWLYWHKGIYADMMLEMGYFLSMCYGWSIWYKQSLIKDNSTQKPLGTLTMTQWLWLMLTLVAVFLFIFYILHNLTHSTVAILDAATTSLSLVAQWLMCHKIIATWVLWFITDALFAVMYLNKNLPFHCVLMLIYTGMAIAGYLVWARKSKVFSNNDSNYKEHFFSV</sequence>
<gene>
    <name evidence="11" type="primary">pnuC</name>
    <name evidence="11" type="ORF">Lmor_2478</name>
    <name evidence="12" type="ORF">NCTC12239_02180</name>
</gene>
<dbReference type="EMBL" id="UGOG01000001">
    <property type="protein sequence ID" value="STX63237.1"/>
    <property type="molecule type" value="Genomic_DNA"/>
</dbReference>
<dbReference type="Pfam" id="PF04973">
    <property type="entry name" value="NMN_transporter"/>
    <property type="match status" value="1"/>
</dbReference>
<feature type="transmembrane region" description="Helical" evidence="10">
    <location>
        <begin position="53"/>
        <end position="69"/>
    </location>
</feature>
<evidence type="ECO:0000313" key="12">
    <source>
        <dbReference type="EMBL" id="STX63237.1"/>
    </source>
</evidence>
<evidence type="ECO:0000256" key="3">
    <source>
        <dbReference type="ARBA" id="ARBA00006669"/>
    </source>
</evidence>
<dbReference type="STRING" id="39962.Lmor_2478"/>
<evidence type="ECO:0000256" key="9">
    <source>
        <dbReference type="ARBA" id="ARBA00023136"/>
    </source>
</evidence>
<dbReference type="GO" id="GO:0034257">
    <property type="term" value="F:nicotinamide riboside transmembrane transporter activity"/>
    <property type="evidence" value="ECO:0007669"/>
    <property type="project" value="InterPro"/>
</dbReference>
<evidence type="ECO:0000256" key="7">
    <source>
        <dbReference type="ARBA" id="ARBA00022692"/>
    </source>
</evidence>
<evidence type="ECO:0000256" key="5">
    <source>
        <dbReference type="ARBA" id="ARBA00022448"/>
    </source>
</evidence>
<evidence type="ECO:0000256" key="4">
    <source>
        <dbReference type="ARBA" id="ARBA00017522"/>
    </source>
</evidence>
<feature type="transmembrane region" description="Helical" evidence="10">
    <location>
        <begin position="164"/>
        <end position="181"/>
    </location>
</feature>
<dbReference type="RefSeq" id="WP_051190668.1">
    <property type="nucleotide sequence ID" value="NZ_CAAAJG010000083.1"/>
</dbReference>
<evidence type="ECO:0000313" key="13">
    <source>
        <dbReference type="Proteomes" id="UP000054985"/>
    </source>
</evidence>
<evidence type="ECO:0000256" key="6">
    <source>
        <dbReference type="ARBA" id="ARBA00022475"/>
    </source>
</evidence>
<reference evidence="12 14" key="2">
    <citation type="submission" date="2018-06" db="EMBL/GenBank/DDBJ databases">
        <authorList>
            <consortium name="Pathogen Informatics"/>
            <person name="Doyle S."/>
        </authorList>
    </citation>
    <scope>NUCLEOTIDE SEQUENCE [LARGE SCALE GENOMIC DNA]</scope>
    <source>
        <strain evidence="12 14">NCTC12239</strain>
    </source>
</reference>
<evidence type="ECO:0000313" key="11">
    <source>
        <dbReference type="EMBL" id="KTD31856.1"/>
    </source>
</evidence>
<protein>
    <recommendedName>
        <fullName evidence="4">Nicotinamide riboside transporter PnuC</fullName>
    </recommendedName>
</protein>
<dbReference type="GO" id="GO:0005886">
    <property type="term" value="C:plasma membrane"/>
    <property type="evidence" value="ECO:0007669"/>
    <property type="project" value="UniProtKB-SubCell"/>
</dbReference>
<dbReference type="OrthoDB" id="9791248at2"/>